<evidence type="ECO:0000259" key="2">
    <source>
        <dbReference type="Pfam" id="PF14690"/>
    </source>
</evidence>
<dbReference type="InterPro" id="IPR002560">
    <property type="entry name" value="Transposase_DDE"/>
</dbReference>
<feature type="domain" description="Transposase IS204/IS1001/IS1096/IS1165 zinc-finger" evidence="2">
    <location>
        <begin position="39"/>
        <end position="86"/>
    </location>
</feature>
<dbReference type="PANTHER" id="PTHR33498:SF1">
    <property type="entry name" value="TRANSPOSASE FOR INSERTION SEQUENCE ELEMENT IS1557"/>
    <property type="match status" value="1"/>
</dbReference>
<proteinExistence type="predicted"/>
<dbReference type="Pfam" id="PF01610">
    <property type="entry name" value="DDE_Tnp_ISL3"/>
    <property type="match status" value="1"/>
</dbReference>
<dbReference type="InterPro" id="IPR047951">
    <property type="entry name" value="Transpos_ISL3"/>
</dbReference>
<reference evidence="3" key="1">
    <citation type="submission" date="2022-08" db="EMBL/GenBank/DDBJ databases">
        <title>Complete Genome Sequences of 2 Bosea sp. soil isolates.</title>
        <authorList>
            <person name="Alvarez Arevalo M."/>
            <person name="Sterndorff E.B."/>
            <person name="Faurdal D."/>
            <person name="Joergensen T.S."/>
            <person name="Weber T."/>
        </authorList>
    </citation>
    <scope>NUCLEOTIDE SEQUENCE</scope>
    <source>
        <strain evidence="3">NBC_00436</strain>
    </source>
</reference>
<evidence type="ECO:0000313" key="3">
    <source>
        <dbReference type="EMBL" id="UZF87302.1"/>
    </source>
</evidence>
<dbReference type="AlphaFoldDB" id="A0A9E7ZUD3"/>
<dbReference type="InterPro" id="IPR029261">
    <property type="entry name" value="Transposase_Znf"/>
</dbReference>
<gene>
    <name evidence="3" type="ORF">NWE54_00420</name>
</gene>
<dbReference type="NCBIfam" id="NF033550">
    <property type="entry name" value="transpos_ISL3"/>
    <property type="match status" value="1"/>
</dbReference>
<name>A0A9E7ZUD3_9HYPH</name>
<evidence type="ECO:0000259" key="1">
    <source>
        <dbReference type="Pfam" id="PF01610"/>
    </source>
</evidence>
<dbReference type="EMBL" id="CP102774">
    <property type="protein sequence ID" value="UZF87302.1"/>
    <property type="molecule type" value="Genomic_DNA"/>
</dbReference>
<organism evidence="3">
    <name type="scientific">Bosea sp. NBC_00436</name>
    <dbReference type="NCBI Taxonomy" id="2969620"/>
    <lineage>
        <taxon>Bacteria</taxon>
        <taxon>Pseudomonadati</taxon>
        <taxon>Pseudomonadota</taxon>
        <taxon>Alphaproteobacteria</taxon>
        <taxon>Hyphomicrobiales</taxon>
        <taxon>Boseaceae</taxon>
        <taxon>Bosea</taxon>
    </lineage>
</organism>
<sequence>MNIHIPSSSDMLGLPDLRTITVLSHPGEKTIIVESTLDRPACPSCSASMRWIHKHGTSEQEFRDIPHGPWPTVLQLKRNRFKCGECKKTWMEDIPSLDGARLMTRRLSDFIVQRCLKDTNYSVADDIGLDESTVRSVFKDFVGAMERQDRRPTPMTLGIDEIHLNDVLCVLTDLDRNKVFDLLPSRTKDYLDPYFAALPNKDRVEVIVADMWRPYHDLARTHFPGRPVVVDKFHVVRFAQKSLDEIRKRTGRSLSHDQRIRLKDERFLLLQREKTLTDQEWEKIRPWLAEFPDLRAAYETKERLSSLYEGRDRAEADRLLGECLRKIPSHLDRDFEGLLSIVSNWRTEILAYFDRPSTNGYTEGVNAAIRQIDRQGRGYSFDVLRARLLYKEEKTKGRSSIRPKKRRPSGSMSFMDFGAEDLDFAEEVVVVPEKTTYRRRTMAEFKAELETWLTEVKAGEDQPKKGHAGD</sequence>
<dbReference type="Pfam" id="PF14690">
    <property type="entry name" value="Zn_ribbon_ISL3"/>
    <property type="match status" value="1"/>
</dbReference>
<protein>
    <submittedName>
        <fullName evidence="3">ISL3 family transposase</fullName>
    </submittedName>
</protein>
<feature type="domain" description="Transposase IS204/IS1001/IS1096/IS1165 DDE" evidence="1">
    <location>
        <begin position="157"/>
        <end position="387"/>
    </location>
</feature>
<dbReference type="PANTHER" id="PTHR33498">
    <property type="entry name" value="TRANSPOSASE FOR INSERTION SEQUENCE ELEMENT IS1557"/>
    <property type="match status" value="1"/>
</dbReference>
<accession>A0A9E7ZUD3</accession>